<sequence length="258" mass="28225">MNNPTLVEQLNSELLPLPTPQTFRFCSLGRSHVGRVRWVNEDAYLEHGESQLWAVADGMGGLNRGDHASKVTLRALQEYQTGATLEACLASLHAIINQAHDTCHKAFRGKRIGTTLALLHIVDSHGLLVWAGDSRIYRLRAGELEQLTIDHNLAEQQRTQGKPPQDGAQTLQSAHVLTRAVGVHREVCPQLCYQSVQASDRFLLCTDGAFKDLDAHEIRAAMMLATPPEVLECVEGLALDRGGHDNTTSLVVDVSSPG</sequence>
<dbReference type="InterPro" id="IPR015655">
    <property type="entry name" value="PP2C"/>
</dbReference>
<evidence type="ECO:0000313" key="2">
    <source>
        <dbReference type="EMBL" id="GAA4948822.1"/>
    </source>
</evidence>
<dbReference type="PANTHER" id="PTHR47992">
    <property type="entry name" value="PROTEIN PHOSPHATASE"/>
    <property type="match status" value="1"/>
</dbReference>
<comment type="caution">
    <text evidence="2">The sequence shown here is derived from an EMBL/GenBank/DDBJ whole genome shotgun (WGS) entry which is preliminary data.</text>
</comment>
<dbReference type="RefSeq" id="WP_345424289.1">
    <property type="nucleotide sequence ID" value="NZ_AP031496.1"/>
</dbReference>
<organism evidence="2 3">
    <name type="scientific">Halioxenophilus aromaticivorans</name>
    <dbReference type="NCBI Taxonomy" id="1306992"/>
    <lineage>
        <taxon>Bacteria</taxon>
        <taxon>Pseudomonadati</taxon>
        <taxon>Pseudomonadota</taxon>
        <taxon>Gammaproteobacteria</taxon>
        <taxon>Alteromonadales</taxon>
        <taxon>Alteromonadaceae</taxon>
        <taxon>Halioxenophilus</taxon>
    </lineage>
</organism>
<proteinExistence type="predicted"/>
<protein>
    <submittedName>
        <fullName evidence="2">Serine/threonine phosphatase PppA</fullName>
    </submittedName>
</protein>
<keyword evidence="3" id="KW-1185">Reference proteome</keyword>
<accession>A0AAV3U5A5</accession>
<dbReference type="PROSITE" id="PS51746">
    <property type="entry name" value="PPM_2"/>
    <property type="match status" value="1"/>
</dbReference>
<dbReference type="Pfam" id="PF13672">
    <property type="entry name" value="PP2C_2"/>
    <property type="match status" value="1"/>
</dbReference>
<dbReference type="Proteomes" id="UP001409585">
    <property type="component" value="Unassembled WGS sequence"/>
</dbReference>
<name>A0AAV3U5A5_9ALTE</name>
<dbReference type="AlphaFoldDB" id="A0AAV3U5A5"/>
<dbReference type="SMART" id="SM00332">
    <property type="entry name" value="PP2Cc"/>
    <property type="match status" value="1"/>
</dbReference>
<dbReference type="GO" id="GO:0004722">
    <property type="term" value="F:protein serine/threonine phosphatase activity"/>
    <property type="evidence" value="ECO:0007669"/>
    <property type="project" value="InterPro"/>
</dbReference>
<feature type="domain" description="PPM-type phosphatase" evidence="1">
    <location>
        <begin position="22"/>
        <end position="254"/>
    </location>
</feature>
<evidence type="ECO:0000259" key="1">
    <source>
        <dbReference type="PROSITE" id="PS51746"/>
    </source>
</evidence>
<dbReference type="EMBL" id="BAABLX010000028">
    <property type="protein sequence ID" value="GAA4948822.1"/>
    <property type="molecule type" value="Genomic_DNA"/>
</dbReference>
<dbReference type="CDD" id="cd00143">
    <property type="entry name" value="PP2Cc"/>
    <property type="match status" value="1"/>
</dbReference>
<dbReference type="InterPro" id="IPR001932">
    <property type="entry name" value="PPM-type_phosphatase-like_dom"/>
</dbReference>
<dbReference type="InterPro" id="IPR036457">
    <property type="entry name" value="PPM-type-like_dom_sf"/>
</dbReference>
<evidence type="ECO:0000313" key="3">
    <source>
        <dbReference type="Proteomes" id="UP001409585"/>
    </source>
</evidence>
<dbReference type="Gene3D" id="3.60.40.10">
    <property type="entry name" value="PPM-type phosphatase domain"/>
    <property type="match status" value="1"/>
</dbReference>
<dbReference type="SUPFAM" id="SSF81606">
    <property type="entry name" value="PP2C-like"/>
    <property type="match status" value="1"/>
</dbReference>
<dbReference type="SMART" id="SM00331">
    <property type="entry name" value="PP2C_SIG"/>
    <property type="match status" value="1"/>
</dbReference>
<gene>
    <name evidence="2" type="primary">pppA</name>
    <name evidence="2" type="ORF">GCM10025791_31130</name>
</gene>
<reference evidence="3" key="1">
    <citation type="journal article" date="2019" name="Int. J. Syst. Evol. Microbiol.">
        <title>The Global Catalogue of Microorganisms (GCM) 10K type strain sequencing project: providing services to taxonomists for standard genome sequencing and annotation.</title>
        <authorList>
            <consortium name="The Broad Institute Genomics Platform"/>
            <consortium name="The Broad Institute Genome Sequencing Center for Infectious Disease"/>
            <person name="Wu L."/>
            <person name="Ma J."/>
        </authorList>
    </citation>
    <scope>NUCLEOTIDE SEQUENCE [LARGE SCALE GENOMIC DNA]</scope>
    <source>
        <strain evidence="3">JCM 19134</strain>
    </source>
</reference>